<dbReference type="Gene3D" id="3.90.1170.50">
    <property type="entry name" value="Aldehyde oxidase/xanthine dehydrogenase, a/b hammerhead"/>
    <property type="match status" value="1"/>
</dbReference>
<dbReference type="SMART" id="SM01008">
    <property type="entry name" value="Ald_Xan_dh_C"/>
    <property type="match status" value="1"/>
</dbReference>
<sequence length="745" mass="80233">MSREVVRVTRRDFLVGLNLSLAGLAIGLPALGDEKKPPGLDPNPFVHVAPDGTVTIVCHRSEMGQGVRSTIPVLIAEELGADMGRVVIRQAVGDRKYGDQNTDGSSSIRKFYDNLRLVGATARTMLVAAAAAKWKVKPETCEARGHVVLHVPTKRSLGFGELSEAAAKWPVPKPEGVKVRPRDELSLLKNPKLPLVDGPAYVTGTAGFGADLGLPDMLIAVIARPPVVGGKVARYDASRATKIPGVKRVIEMPAAARPYGFQTWGGIAVLAENTWAAMRGREALDITWDGGENEKYDSRVYRDELLASVRAAGTPYRALGDVDAAFKKAARIVEAEYVVPHLAHLPMEPPVALARVGGGRCEVWAPTQHPQAARSTVAKLLGLGEEAVTVHVTLLGGGFGRKSKADFSAEAAFLAREAGVPVRVQWTREDDVRHDYYNTVNAQRFRAGLDEKGKVIAWHHRTAFPPIASTFGDVDRPGVTDLQQGVLDLALDVPNVRAEACPARAHARIGWYRSVYNIFHAFGIGSLVDEIAHARGADPRDVWLELIGPPRTLGLAELGVEKLANYGETLEKHPVDAGRLRRVIERVTEASRWSARKKDGRAFGLAAHRSFVTYTAVVLAVVPDARNKVRVDEAWISMDAGTVVNQDRGRAQMEGSVVMGISNTLFGGITMKGGATEQSNFRDARIARIGEVPRKIHVDLVPSDGPPCGVGEPGVPPVGPALANAVFVLTGKRIREIPLLRGLSA</sequence>
<dbReference type="InterPro" id="IPR046867">
    <property type="entry name" value="AldOxase/xan_DH_MoCoBD2"/>
</dbReference>
<dbReference type="RefSeq" id="WP_153817355.1">
    <property type="nucleotide sequence ID" value="NZ_WJIE01000001.1"/>
</dbReference>
<dbReference type="InterPro" id="IPR008274">
    <property type="entry name" value="AldOxase/xan_DH_MoCoBD1"/>
</dbReference>
<evidence type="ECO:0000313" key="2">
    <source>
        <dbReference type="EMBL" id="MRG90440.1"/>
    </source>
</evidence>
<accession>A0A6N7PJR2</accession>
<dbReference type="AlphaFoldDB" id="A0A6N7PJR2"/>
<dbReference type="Gene3D" id="3.30.365.10">
    <property type="entry name" value="Aldehyde oxidase/xanthine dehydrogenase, molybdopterin binding domain"/>
    <property type="match status" value="4"/>
</dbReference>
<keyword evidence="3" id="KW-1185">Reference proteome</keyword>
<comment type="caution">
    <text evidence="2">The sequence shown here is derived from an EMBL/GenBank/DDBJ whole genome shotgun (WGS) entry which is preliminary data.</text>
</comment>
<dbReference type="PIRSF" id="PIRSF036389">
    <property type="entry name" value="IOR_B"/>
    <property type="match status" value="1"/>
</dbReference>
<dbReference type="GO" id="GO:0016491">
    <property type="term" value="F:oxidoreductase activity"/>
    <property type="evidence" value="ECO:0007669"/>
    <property type="project" value="InterPro"/>
</dbReference>
<dbReference type="InterPro" id="IPR052516">
    <property type="entry name" value="N-heterocyclic_Hydroxylase"/>
</dbReference>
<reference evidence="2 3" key="1">
    <citation type="submission" date="2019-10" db="EMBL/GenBank/DDBJ databases">
        <title>A soil myxobacterium in the family Polyangiaceae.</title>
        <authorList>
            <person name="Li Y."/>
            <person name="Wang J."/>
        </authorList>
    </citation>
    <scope>NUCLEOTIDE SEQUENCE [LARGE SCALE GENOMIC DNA]</scope>
    <source>
        <strain evidence="2 3">DSM 14734</strain>
    </source>
</reference>
<dbReference type="InterPro" id="IPR012368">
    <property type="entry name" value="OxRdtase_Mopterin-bd_su_IorB"/>
</dbReference>
<dbReference type="PANTHER" id="PTHR47495">
    <property type="entry name" value="ALDEHYDE DEHYDROGENASE"/>
    <property type="match status" value="1"/>
</dbReference>
<dbReference type="SUPFAM" id="SSF56003">
    <property type="entry name" value="Molybdenum cofactor-binding domain"/>
    <property type="match status" value="2"/>
</dbReference>
<dbReference type="InterPro" id="IPR037165">
    <property type="entry name" value="AldOxase/xan_DH_Mopterin-bd_sf"/>
</dbReference>
<feature type="domain" description="Aldehyde oxidase/xanthine dehydrogenase a/b hammerhead" evidence="1">
    <location>
        <begin position="203"/>
        <end position="292"/>
    </location>
</feature>
<dbReference type="PANTHER" id="PTHR47495:SF3">
    <property type="entry name" value="BLR6219 PROTEIN"/>
    <property type="match status" value="1"/>
</dbReference>
<dbReference type="InterPro" id="IPR006311">
    <property type="entry name" value="TAT_signal"/>
</dbReference>
<dbReference type="Pfam" id="PF20256">
    <property type="entry name" value="MoCoBD_2"/>
    <property type="match status" value="2"/>
</dbReference>
<organism evidence="2 3">
    <name type="scientific">Polyangium spumosum</name>
    <dbReference type="NCBI Taxonomy" id="889282"/>
    <lineage>
        <taxon>Bacteria</taxon>
        <taxon>Pseudomonadati</taxon>
        <taxon>Myxococcota</taxon>
        <taxon>Polyangia</taxon>
        <taxon>Polyangiales</taxon>
        <taxon>Polyangiaceae</taxon>
        <taxon>Polyangium</taxon>
    </lineage>
</organism>
<dbReference type="OrthoDB" id="9767994at2"/>
<gene>
    <name evidence="2" type="ORF">GF068_00660</name>
</gene>
<dbReference type="Pfam" id="PF02738">
    <property type="entry name" value="MoCoBD_1"/>
    <property type="match status" value="1"/>
</dbReference>
<dbReference type="PROSITE" id="PS51318">
    <property type="entry name" value="TAT"/>
    <property type="match status" value="1"/>
</dbReference>
<protein>
    <submittedName>
        <fullName evidence="2">Molybdopterin-dependent oxidoreductase</fullName>
    </submittedName>
</protein>
<name>A0A6N7PJR2_9BACT</name>
<dbReference type="InterPro" id="IPR000674">
    <property type="entry name" value="Ald_Oxase/Xan_DH_a/b"/>
</dbReference>
<dbReference type="EMBL" id="WJIE01000001">
    <property type="protein sequence ID" value="MRG90440.1"/>
    <property type="molecule type" value="Genomic_DNA"/>
</dbReference>
<proteinExistence type="predicted"/>
<evidence type="ECO:0000259" key="1">
    <source>
        <dbReference type="SMART" id="SM01008"/>
    </source>
</evidence>
<evidence type="ECO:0000313" key="3">
    <source>
        <dbReference type="Proteomes" id="UP000440224"/>
    </source>
</evidence>
<dbReference type="Proteomes" id="UP000440224">
    <property type="component" value="Unassembled WGS sequence"/>
</dbReference>